<dbReference type="AlphaFoldDB" id="A0A6V7QLK5"/>
<sequence length="269" mass="29721">MFQLMTRVLRSEGFNLAPKSPNFRFWAALGLDFARQSTGTVLIPYRNWTWYRYGIGLVLVPSAFSRKPEARVCAGCCVVPVLFSAYRYAVQCRVHDHSPQAGTPEIAIATYARPCGIGRRNRMPLPCRERLGIAVRAYGGSGHVPAGFRWVPGVTPKRAAKAEAKAEAARFGFIWRMLTLVRTTPHSSPATPPRPRCDFFFSSPTFLHRLRRRRLSHPLSPFSPFSSPSSFASSAAFDDDASPSTSAPQRSLRRRSLGVGVFSASSPAS</sequence>
<protein>
    <submittedName>
        <fullName evidence="2">Uncharacterized protein</fullName>
    </submittedName>
</protein>
<evidence type="ECO:0000256" key="1">
    <source>
        <dbReference type="SAM" id="MobiDB-lite"/>
    </source>
</evidence>
<proteinExistence type="predicted"/>
<feature type="region of interest" description="Disordered" evidence="1">
    <location>
        <begin position="221"/>
        <end position="253"/>
    </location>
</feature>
<organism evidence="2">
    <name type="scientific">Ananas comosus var. bracteatus</name>
    <name type="common">red pineapple</name>
    <dbReference type="NCBI Taxonomy" id="296719"/>
    <lineage>
        <taxon>Eukaryota</taxon>
        <taxon>Viridiplantae</taxon>
        <taxon>Streptophyta</taxon>
        <taxon>Embryophyta</taxon>
        <taxon>Tracheophyta</taxon>
        <taxon>Spermatophyta</taxon>
        <taxon>Magnoliopsida</taxon>
        <taxon>Liliopsida</taxon>
        <taxon>Poales</taxon>
        <taxon>Bromeliaceae</taxon>
        <taxon>Bromelioideae</taxon>
        <taxon>Ananas</taxon>
    </lineage>
</organism>
<dbReference type="EMBL" id="LR862137">
    <property type="protein sequence ID" value="CAD1844044.1"/>
    <property type="molecule type" value="Genomic_DNA"/>
</dbReference>
<accession>A0A6V7QLK5</accession>
<gene>
    <name evidence="2" type="ORF">CB5_LOCUS27255</name>
</gene>
<evidence type="ECO:0000313" key="2">
    <source>
        <dbReference type="EMBL" id="CAD1844044.1"/>
    </source>
</evidence>
<feature type="compositionally biased region" description="Low complexity" evidence="1">
    <location>
        <begin position="221"/>
        <end position="248"/>
    </location>
</feature>
<name>A0A6V7QLK5_ANACO</name>
<reference evidence="2" key="1">
    <citation type="submission" date="2020-07" db="EMBL/GenBank/DDBJ databases">
        <authorList>
            <person name="Lin J."/>
        </authorList>
    </citation>
    <scope>NUCLEOTIDE SEQUENCE</scope>
</reference>